<feature type="region of interest" description="Disordered" evidence="1">
    <location>
        <begin position="265"/>
        <end position="294"/>
    </location>
</feature>
<keyword evidence="2" id="KW-0732">Signal</keyword>
<feature type="signal peptide" evidence="2">
    <location>
        <begin position="1"/>
        <end position="40"/>
    </location>
</feature>
<dbReference type="SUPFAM" id="SSF103515">
    <property type="entry name" value="Autotransporter"/>
    <property type="match status" value="1"/>
</dbReference>
<dbReference type="Proteomes" id="UP001164794">
    <property type="component" value="Chromosome"/>
</dbReference>
<evidence type="ECO:0000256" key="1">
    <source>
        <dbReference type="SAM" id="MobiDB-lite"/>
    </source>
</evidence>
<dbReference type="SMART" id="SM00869">
    <property type="entry name" value="Autotransporter"/>
    <property type="match status" value="1"/>
</dbReference>
<organism evidence="4 5">
    <name type="scientific">Oxalobacter aliiformigenes</name>
    <dbReference type="NCBI Taxonomy" id="2946593"/>
    <lineage>
        <taxon>Bacteria</taxon>
        <taxon>Pseudomonadati</taxon>
        <taxon>Pseudomonadota</taxon>
        <taxon>Betaproteobacteria</taxon>
        <taxon>Burkholderiales</taxon>
        <taxon>Oxalobacteraceae</taxon>
        <taxon>Oxalobacter</taxon>
    </lineage>
</organism>
<protein>
    <submittedName>
        <fullName evidence="4">Autotransporter domain-containing protein</fullName>
    </submittedName>
</protein>
<dbReference type="Gene3D" id="2.40.128.130">
    <property type="entry name" value="Autotransporter beta-domain"/>
    <property type="match status" value="1"/>
</dbReference>
<feature type="domain" description="Autotransporter" evidence="3">
    <location>
        <begin position="1048"/>
        <end position="1324"/>
    </location>
</feature>
<dbReference type="InterPro" id="IPR005546">
    <property type="entry name" value="Autotransporte_beta"/>
</dbReference>
<evidence type="ECO:0000256" key="2">
    <source>
        <dbReference type="SAM" id="SignalP"/>
    </source>
</evidence>
<gene>
    <name evidence="4" type="ORF">NB645_08120</name>
</gene>
<name>A0ABY7JH43_9BURK</name>
<reference evidence="4" key="1">
    <citation type="journal article" date="2022" name="Front. Microbiol.">
        <title>New perspectives on an old grouping: The genomic and phenotypic variability of Oxalobacter formigenes and the implications for calcium oxalate stone prevention.</title>
        <authorList>
            <person name="Chmiel J.A."/>
            <person name="Carr C."/>
            <person name="Stuivenberg G.A."/>
            <person name="Venema R."/>
            <person name="Chanyi R.M."/>
            <person name="Al K.F."/>
            <person name="Giguere D."/>
            <person name="Say H."/>
            <person name="Akouris P.P."/>
            <person name="Dominguez Romero S.A."/>
            <person name="Kwong A."/>
            <person name="Tai V."/>
            <person name="Koval S.F."/>
            <person name="Razvi H."/>
            <person name="Bjazevic J."/>
            <person name="Burton J.P."/>
        </authorList>
    </citation>
    <scope>NUCLEOTIDE SEQUENCE</scope>
    <source>
        <strain evidence="4">HOxNP-1</strain>
    </source>
</reference>
<dbReference type="EMBL" id="CP098248">
    <property type="protein sequence ID" value="WAV96781.1"/>
    <property type="molecule type" value="Genomic_DNA"/>
</dbReference>
<accession>A0ABY7JH43</accession>
<dbReference type="PROSITE" id="PS51208">
    <property type="entry name" value="AUTOTRANSPORTER"/>
    <property type="match status" value="1"/>
</dbReference>
<evidence type="ECO:0000313" key="4">
    <source>
        <dbReference type="EMBL" id="WAV96781.1"/>
    </source>
</evidence>
<sequence length="1324" mass="136525">MNRPLSKKPDRSGKRPSSLRRLFVPTLLCLALFPASFALAEMSGGYENIPESGDYGNKDSLTGNDVRITGETISGSVYGAYAKASDSSENATATINNSVTISSRSKVTGNIYGGFADDSISENATVTANGNSVTVSGNSEVNGDISGGFAEAAFGNKKTSVTANDNSVTVSGSTVNGTFGIYGGEAYIKGNGDQTATAEANNNSVTVSNGSTTNGIYGGYASATGNQTAAAEANNNSVTVSNGSTVERNVFGSYAEVSLYENETSTSALNDESEGQYQNTSYSEDATAKANNNSVDVSGSETKVGYIYGGEAYIKGNGNQTATAEANNNSVTVSDKSTAKGIYGGKAHIEGNGSQTATARANGNSVTVSDSTVDGDDIYGAIYGGDAHAYGSQNATAKANNNSVTVSGSTVNDNNYGIYGGDAYAYDSQNATAEANNNSVTVSGSTVNDNNYGIYGGYAYAEGNQTATAKAKANGNSVTVSDKSTVNSGNIYGGIAWTSGNQNSTLEAKANGNSVTVSNGSTVNGAYGIYGGEAYIEGNGNQTATAEANNNSVDVSGSETKVGYIYGGEAYIKGNGNQTATAEANNNSVTVTSNSTVEDDIYGGYAYTSGDQTAAAEANGNSVTVTSNSTVEDDIYGGRAYVEGNQTGAAEANGNSVTVTSNSTVEDDIYGGRASVYDSQTVTAGANGNSVTVSGNSTVKDDIYGGYAYASGNQTAAAEANGNSVTVSGNSTVEDDIYGGRAYVEGNQTGAAEANGNSVTVSGSTVNGDILGSDASATGDQTTTAEANNNNVTVSNGSTVNGNIFGGYADAYYGTQNTEYATGNTVTIDSATVESGNTIAGGAVWIDNNDDTHIATGNTVTLTGNYTIDGTSLYGGYDEGNEDFASGPNDDLFSGNTLNLDARKVATTSVRQVANFETINIRAGNINNGDTVLQTSGTILGNGKTGAEAKGTTVNLISIENPSLKAGDKLTLITDTEGTLANDKEKQFVQKGENFAVGYDAQIEKESGNVIASIEGNKLNPETKILNENRAASLAFINSGTDLLLDTDIGKGKNIFGAIRGGHSRYETGSSVEIDGVNLITGFAHTQTGENGDITGGAFIEAGWGDTATHNTLGGKRLKGNGNTHYYGAGILGRYEWTRGAVKGLYADAAVRAGKLSSDYHNNDATNIKGQRVSYDIDSTYYAAHLGIGYQWDMTNALRLDTSAQYMWAHVDSENTTILGERYHLDAMDSHRTRVGVKLNYTAEPQYTPYIGIAWEHEFDGKAKSSVEGYAIDEADLGGSSGIVTLGVDFKPSENSPLTLEAGVTGYVGQHEGVAGQFRMQYTF</sequence>
<dbReference type="Pfam" id="PF03797">
    <property type="entry name" value="Autotransporter"/>
    <property type="match status" value="1"/>
</dbReference>
<evidence type="ECO:0000259" key="3">
    <source>
        <dbReference type="PROSITE" id="PS51208"/>
    </source>
</evidence>
<evidence type="ECO:0000313" key="5">
    <source>
        <dbReference type="Proteomes" id="UP001164794"/>
    </source>
</evidence>
<proteinExistence type="predicted"/>
<dbReference type="RefSeq" id="WP_269264262.1">
    <property type="nucleotide sequence ID" value="NZ_CP098248.1"/>
</dbReference>
<feature type="chain" id="PRO_5047037579" evidence="2">
    <location>
        <begin position="41"/>
        <end position="1324"/>
    </location>
</feature>
<dbReference type="InterPro" id="IPR036709">
    <property type="entry name" value="Autotransporte_beta_dom_sf"/>
</dbReference>
<keyword evidence="5" id="KW-1185">Reference proteome</keyword>